<sequence>MSRSYFSNFFDDTTGDWVTFGITGLAGYGAGSKFDHMNYKFSRKTDSNLPSNSKKTSFTTGSVISVIVGPLTSVPCIIVKKIIDRKQYGGQNWKMYMLSSLGGYCGGKLGSAIFSKSGAGIICSCLGGILGGGFGKWWYKEKDTDIRF</sequence>
<reference evidence="2" key="1">
    <citation type="journal article" date="2019" name="MBio">
        <title>Virus Genomes from Deep Sea Sediments Expand the Ocean Megavirome and Support Independent Origins of Viral Gigantism.</title>
        <authorList>
            <person name="Backstrom D."/>
            <person name="Yutin N."/>
            <person name="Jorgensen S.L."/>
            <person name="Dharamshi J."/>
            <person name="Homa F."/>
            <person name="Zaremba-Niedwiedzka K."/>
            <person name="Spang A."/>
            <person name="Wolf Y.I."/>
            <person name="Koonin E.V."/>
            <person name="Ettema T.J."/>
        </authorList>
    </citation>
    <scope>NUCLEOTIDE SEQUENCE</scope>
</reference>
<feature type="transmembrane region" description="Helical" evidence="1">
    <location>
        <begin position="95"/>
        <end position="113"/>
    </location>
</feature>
<gene>
    <name evidence="2" type="ORF">LCMiAC02_05450</name>
</gene>
<name>A0A481Z492_9VIRU</name>
<accession>A0A481Z492</accession>
<organism evidence="2">
    <name type="scientific">Mimivirus LCMiAC02</name>
    <dbReference type="NCBI Taxonomy" id="2506609"/>
    <lineage>
        <taxon>Viruses</taxon>
        <taxon>Varidnaviria</taxon>
        <taxon>Bamfordvirae</taxon>
        <taxon>Nucleocytoviricota</taxon>
        <taxon>Megaviricetes</taxon>
        <taxon>Imitervirales</taxon>
        <taxon>Mimiviridae</taxon>
        <taxon>Klosneuvirinae</taxon>
    </lineage>
</organism>
<protein>
    <submittedName>
        <fullName evidence="2">Uncharacterized protein</fullName>
    </submittedName>
</protein>
<evidence type="ECO:0000256" key="1">
    <source>
        <dbReference type="SAM" id="Phobius"/>
    </source>
</evidence>
<dbReference type="EMBL" id="MK500423">
    <property type="protein sequence ID" value="QBK89450.1"/>
    <property type="molecule type" value="Genomic_DNA"/>
</dbReference>
<keyword evidence="1" id="KW-1133">Transmembrane helix</keyword>
<feature type="transmembrane region" description="Helical" evidence="1">
    <location>
        <begin position="63"/>
        <end position="83"/>
    </location>
</feature>
<feature type="transmembrane region" description="Helical" evidence="1">
    <location>
        <begin position="119"/>
        <end position="139"/>
    </location>
</feature>
<evidence type="ECO:0000313" key="2">
    <source>
        <dbReference type="EMBL" id="QBK89450.1"/>
    </source>
</evidence>
<keyword evidence="1" id="KW-0812">Transmembrane</keyword>
<proteinExistence type="predicted"/>
<keyword evidence="1" id="KW-0472">Membrane</keyword>